<evidence type="ECO:0000256" key="5">
    <source>
        <dbReference type="ARBA" id="ARBA00022989"/>
    </source>
</evidence>
<dbReference type="Proteomes" id="UP000077405">
    <property type="component" value="Plasmid pYZ1"/>
</dbReference>
<dbReference type="OrthoDB" id="9806984at2"/>
<dbReference type="Pfam" id="PF02470">
    <property type="entry name" value="MlaD"/>
    <property type="match status" value="2"/>
</dbReference>
<keyword evidence="2" id="KW-1003">Cell membrane</keyword>
<dbReference type="EMBL" id="CP028902">
    <property type="protein sequence ID" value="AWB06632.1"/>
    <property type="molecule type" value="Genomic_DNA"/>
</dbReference>
<dbReference type="InterPro" id="IPR003399">
    <property type="entry name" value="Mce/MlaD"/>
</dbReference>
<keyword evidence="3" id="KW-0997">Cell inner membrane</keyword>
<evidence type="ECO:0000256" key="3">
    <source>
        <dbReference type="ARBA" id="ARBA00022519"/>
    </source>
</evidence>
<comment type="subcellular location">
    <subcellularLocation>
        <location evidence="1">Cell inner membrane</location>
    </subcellularLocation>
</comment>
<dbReference type="AlphaFoldDB" id="A0A2R4VQC8"/>
<sequence length="544" mass="57622">MTLRPHSSGQRRRTLSWVWLVPVLAATLSVVVGYQAWRQRGTAITIDFRNASGIVAGQTQIRYRSAQIGSVEAVRLAEDRSHLRITARIDGTFAGWLTEGARFWIVQPRLGAEALSGFETLLTGPYIEFDPAGIAKTQSETRFTGLEQPPDIRAGEHGSVYLLQTERLGPLSAGSTVSFRDKPVGSVLDVDPPVADGPITLRIFIRAPYDGYVRAETRFWNSSGIRLDLGSTGLTLELESLRAALGGGIAFETPPDKLGGPAAPSGAAFPLLADRSVAAAADTAGRVEILTYFDEAIDGLGIGSPVDLQGLRVGTVTAVGLVHDARTRRFRVAVHLTVEPDRLLGSGSTRSEAERLLSGRAGERYRIALRTGNLLTGAKHLSIEHWNDAPEPDGPAAIAQAVEGSGAILLPSLPGTGNDPIAALSAVAGRIDALPLEAIGTQLVSALAAIDGLAGSARTLLRKADNGLGPAMAQLPQLMRAGAQSLNAVQALARSLEEGYGAESSFRRQTELGVRQAAEAAKALRRLAELLESHPEALIQGRRP</sequence>
<feature type="domain" description="Mce/MlaD" evidence="7">
    <location>
        <begin position="41"/>
        <end position="131"/>
    </location>
</feature>
<keyword evidence="9" id="KW-1185">Reference proteome</keyword>
<evidence type="ECO:0000259" key="7">
    <source>
        <dbReference type="Pfam" id="PF02470"/>
    </source>
</evidence>
<evidence type="ECO:0000256" key="2">
    <source>
        <dbReference type="ARBA" id="ARBA00022475"/>
    </source>
</evidence>
<keyword evidence="8" id="KW-0614">Plasmid</keyword>
<dbReference type="RefSeq" id="WP_108546941.1">
    <property type="nucleotide sequence ID" value="NZ_CP028902.1"/>
</dbReference>
<protein>
    <submittedName>
        <fullName evidence="8">Paraquat-inducible protein B</fullName>
    </submittedName>
</protein>
<evidence type="ECO:0000313" key="9">
    <source>
        <dbReference type="Proteomes" id="UP000077405"/>
    </source>
</evidence>
<geneLocation type="plasmid" evidence="8 9">
    <name>pYZ1</name>
</geneLocation>
<proteinExistence type="predicted"/>
<dbReference type="PANTHER" id="PTHR30462">
    <property type="entry name" value="INTERMEMBRANE TRANSPORT PROTEIN PQIB-RELATED"/>
    <property type="match status" value="1"/>
</dbReference>
<keyword evidence="4" id="KW-0812">Transmembrane</keyword>
<organism evidence="8 9">
    <name type="scientific">Azospirillum humicireducens</name>
    <dbReference type="NCBI Taxonomy" id="1226968"/>
    <lineage>
        <taxon>Bacteria</taxon>
        <taxon>Pseudomonadati</taxon>
        <taxon>Pseudomonadota</taxon>
        <taxon>Alphaproteobacteria</taxon>
        <taxon>Rhodospirillales</taxon>
        <taxon>Azospirillaceae</taxon>
        <taxon>Azospirillum</taxon>
    </lineage>
</organism>
<evidence type="ECO:0000256" key="4">
    <source>
        <dbReference type="ARBA" id="ARBA00022692"/>
    </source>
</evidence>
<evidence type="ECO:0000256" key="1">
    <source>
        <dbReference type="ARBA" id="ARBA00004533"/>
    </source>
</evidence>
<name>A0A2R4VQC8_9PROT</name>
<keyword evidence="6" id="KW-0472">Membrane</keyword>
<dbReference type="GO" id="GO:0005886">
    <property type="term" value="C:plasma membrane"/>
    <property type="evidence" value="ECO:0007669"/>
    <property type="project" value="UniProtKB-SubCell"/>
</dbReference>
<gene>
    <name evidence="8" type="ORF">A6A40_16300</name>
</gene>
<dbReference type="InterPro" id="IPR051800">
    <property type="entry name" value="PqiA-PqiB_transport"/>
</dbReference>
<keyword evidence="5" id="KW-1133">Transmembrane helix</keyword>
<accession>A0A2R4VQC8</accession>
<dbReference type="KEGG" id="ahu:A6A40_16300"/>
<dbReference type="PANTHER" id="PTHR30462:SF0">
    <property type="entry name" value="INTERMEMBRANE TRANSPORT PROTEIN YEBT"/>
    <property type="match status" value="1"/>
</dbReference>
<reference evidence="8 9" key="1">
    <citation type="submission" date="2018-04" db="EMBL/GenBank/DDBJ databases">
        <title>Complete genome sequence of the nitrogen-fixing bacterium Azospirillum humicireducens type strain SgZ-5.</title>
        <authorList>
            <person name="Yu Z."/>
        </authorList>
    </citation>
    <scope>NUCLEOTIDE SEQUENCE [LARGE SCALE GENOMIC DNA]</scope>
    <source>
        <strain evidence="8 9">SgZ-5</strain>
        <plasmid evidence="8 9">pYZ1</plasmid>
    </source>
</reference>
<evidence type="ECO:0000313" key="8">
    <source>
        <dbReference type="EMBL" id="AWB06632.1"/>
    </source>
</evidence>
<evidence type="ECO:0000256" key="6">
    <source>
        <dbReference type="ARBA" id="ARBA00023136"/>
    </source>
</evidence>
<feature type="domain" description="Mce/MlaD" evidence="7">
    <location>
        <begin position="288"/>
        <end position="384"/>
    </location>
</feature>